<dbReference type="Pfam" id="PF01547">
    <property type="entry name" value="SBP_bac_1"/>
    <property type="match status" value="1"/>
</dbReference>
<keyword evidence="1" id="KW-0732">Signal</keyword>
<dbReference type="Gene3D" id="3.40.190.10">
    <property type="entry name" value="Periplasmic binding protein-like II"/>
    <property type="match status" value="1"/>
</dbReference>
<dbReference type="InterPro" id="IPR006059">
    <property type="entry name" value="SBP"/>
</dbReference>
<accession>A0A9Y2MTS1</accession>
<feature type="chain" id="PRO_5040884529" evidence="1">
    <location>
        <begin position="24"/>
        <end position="411"/>
    </location>
</feature>
<dbReference type="CDD" id="cd13585">
    <property type="entry name" value="PBP2_TMBP_like"/>
    <property type="match status" value="1"/>
</dbReference>
<dbReference type="SUPFAM" id="SSF53850">
    <property type="entry name" value="Periplasmic binding protein-like II"/>
    <property type="match status" value="1"/>
</dbReference>
<dbReference type="InterPro" id="IPR050490">
    <property type="entry name" value="Bact_solute-bd_prot1"/>
</dbReference>
<feature type="signal peptide" evidence="1">
    <location>
        <begin position="1"/>
        <end position="23"/>
    </location>
</feature>
<dbReference type="EMBL" id="CP127294">
    <property type="protein sequence ID" value="WIX77138.1"/>
    <property type="molecule type" value="Genomic_DNA"/>
</dbReference>
<protein>
    <submittedName>
        <fullName evidence="2">Sugar ABC transporter substrate-binding protein</fullName>
    </submittedName>
</protein>
<evidence type="ECO:0000313" key="3">
    <source>
        <dbReference type="Proteomes" id="UP001236014"/>
    </source>
</evidence>
<evidence type="ECO:0000313" key="2">
    <source>
        <dbReference type="EMBL" id="WIX77138.1"/>
    </source>
</evidence>
<dbReference type="PANTHER" id="PTHR43649:SF12">
    <property type="entry name" value="DIACETYLCHITOBIOSE BINDING PROTEIN DASA"/>
    <property type="match status" value="1"/>
</dbReference>
<reference evidence="2 3" key="1">
    <citation type="submission" date="2023-06" db="EMBL/GenBank/DDBJ databases">
        <authorList>
            <person name="Oyuntsetseg B."/>
            <person name="Kim S.B."/>
        </authorList>
    </citation>
    <scope>NUCLEOTIDE SEQUENCE [LARGE SCALE GENOMIC DNA]</scope>
    <source>
        <strain evidence="2 3">2-15</strain>
    </source>
</reference>
<sequence>MRPGPTKAAAVLVLTAASLVACGKGSGDAVTLWMYPVIEDQAQSRAFWQKVETGFERDYGVDLDIELQPWAGREEKLGAALMAGDGPDVVLLQSDMIPQYVAEKALQPVDDVLVGGASAYSPQALDALRVDGQSYGVPLYRTVTTTVYNRKLFADAGITELPRTWDEVEADAPKLAARGVPIVDYSGSTEEPLNLTFYPLLWQAGGHVFTADGTKSAFAGAEGVSALKFLVGLEAVHGLPDDVATKRSGMADDAVATGRAAMSPAMTEAAARNVIAAIGARNTAIGAPLRNRSRVTFGTPGALSLLRGTKKPAEARELLAYLTSPALVGELCAGSGFFTPWPDPAPPASDNVHQSFAQALPFTSAGDAHPQARKVMGLLAPHLQAALLGEKTPEAALADAAEEVDALLGSS</sequence>
<keyword evidence="3" id="KW-1185">Reference proteome</keyword>
<dbReference type="AlphaFoldDB" id="A0A9Y2MTS1"/>
<dbReference type="RefSeq" id="WP_285967880.1">
    <property type="nucleotide sequence ID" value="NZ_CP127294.1"/>
</dbReference>
<organism evidence="2 3">
    <name type="scientific">Amycolatopsis carbonis</name>
    <dbReference type="NCBI Taxonomy" id="715471"/>
    <lineage>
        <taxon>Bacteria</taxon>
        <taxon>Bacillati</taxon>
        <taxon>Actinomycetota</taxon>
        <taxon>Actinomycetes</taxon>
        <taxon>Pseudonocardiales</taxon>
        <taxon>Pseudonocardiaceae</taxon>
        <taxon>Amycolatopsis</taxon>
    </lineage>
</organism>
<gene>
    <name evidence="2" type="ORF">QRX50_37910</name>
</gene>
<proteinExistence type="predicted"/>
<name>A0A9Y2MTS1_9PSEU</name>
<dbReference type="PROSITE" id="PS51257">
    <property type="entry name" value="PROKAR_LIPOPROTEIN"/>
    <property type="match status" value="1"/>
</dbReference>
<dbReference type="KEGG" id="acab:QRX50_37910"/>
<dbReference type="PANTHER" id="PTHR43649">
    <property type="entry name" value="ARABINOSE-BINDING PROTEIN-RELATED"/>
    <property type="match status" value="1"/>
</dbReference>
<evidence type="ECO:0000256" key="1">
    <source>
        <dbReference type="SAM" id="SignalP"/>
    </source>
</evidence>
<dbReference type="Proteomes" id="UP001236014">
    <property type="component" value="Chromosome"/>
</dbReference>